<reference evidence="3" key="1">
    <citation type="journal article" date="2020" name="Microb. Genom.">
        <title>Genetic diversity of clinical and environmental Mucorales isolates obtained from an investigation of mucormycosis cases among solid organ transplant recipients.</title>
        <authorList>
            <person name="Nguyen M.H."/>
            <person name="Kaul D."/>
            <person name="Muto C."/>
            <person name="Cheng S.J."/>
            <person name="Richter R.A."/>
            <person name="Bruno V.M."/>
            <person name="Liu G."/>
            <person name="Beyhan S."/>
            <person name="Sundermann A.J."/>
            <person name="Mounaud S."/>
            <person name="Pasculle A.W."/>
            <person name="Nierman W.C."/>
            <person name="Driscoll E."/>
            <person name="Cumbie R."/>
            <person name="Clancy C.J."/>
            <person name="Dupont C.L."/>
        </authorList>
    </citation>
    <scope>NUCLEOTIDE SEQUENCE</scope>
    <source>
        <strain evidence="3">GL16</strain>
    </source>
</reference>
<dbReference type="OrthoDB" id="2245541at2759"/>
<keyword evidence="1" id="KW-0175">Coiled coil</keyword>
<gene>
    <name evidence="3" type="ORF">G6F51_004038</name>
</gene>
<organism evidence="3 4">
    <name type="scientific">Rhizopus oryzae</name>
    <name type="common">Mucormycosis agent</name>
    <name type="synonym">Rhizopus arrhizus var. delemar</name>
    <dbReference type="NCBI Taxonomy" id="64495"/>
    <lineage>
        <taxon>Eukaryota</taxon>
        <taxon>Fungi</taxon>
        <taxon>Fungi incertae sedis</taxon>
        <taxon>Mucoromycota</taxon>
        <taxon>Mucoromycotina</taxon>
        <taxon>Mucoromycetes</taxon>
        <taxon>Mucorales</taxon>
        <taxon>Mucorineae</taxon>
        <taxon>Rhizopodaceae</taxon>
        <taxon>Rhizopus</taxon>
    </lineage>
</organism>
<feature type="compositionally biased region" description="Basic residues" evidence="2">
    <location>
        <begin position="1"/>
        <end position="12"/>
    </location>
</feature>
<name>A0A9P7CDJ1_RHIOR</name>
<dbReference type="Proteomes" id="UP000717996">
    <property type="component" value="Unassembled WGS sequence"/>
</dbReference>
<evidence type="ECO:0000256" key="1">
    <source>
        <dbReference type="SAM" id="Coils"/>
    </source>
</evidence>
<accession>A0A9P7CDJ1</accession>
<dbReference type="AlphaFoldDB" id="A0A9P7CDJ1"/>
<feature type="compositionally biased region" description="Polar residues" evidence="2">
    <location>
        <begin position="230"/>
        <end position="239"/>
    </location>
</feature>
<feature type="region of interest" description="Disordered" evidence="2">
    <location>
        <begin position="187"/>
        <end position="271"/>
    </location>
</feature>
<feature type="region of interest" description="Disordered" evidence="2">
    <location>
        <begin position="1"/>
        <end position="24"/>
    </location>
</feature>
<protein>
    <submittedName>
        <fullName evidence="3">Uncharacterized protein</fullName>
    </submittedName>
</protein>
<feature type="compositionally biased region" description="Polar residues" evidence="2">
    <location>
        <begin position="482"/>
        <end position="492"/>
    </location>
</feature>
<evidence type="ECO:0000313" key="3">
    <source>
        <dbReference type="EMBL" id="KAG1547825.1"/>
    </source>
</evidence>
<feature type="coiled-coil region" evidence="1">
    <location>
        <begin position="637"/>
        <end position="664"/>
    </location>
</feature>
<feature type="compositionally biased region" description="Basic and acidic residues" evidence="2">
    <location>
        <begin position="498"/>
        <end position="519"/>
    </location>
</feature>
<dbReference type="EMBL" id="JAANIT010000428">
    <property type="protein sequence ID" value="KAG1547825.1"/>
    <property type="molecule type" value="Genomic_DNA"/>
</dbReference>
<feature type="compositionally biased region" description="Basic residues" evidence="2">
    <location>
        <begin position="254"/>
        <end position="270"/>
    </location>
</feature>
<sequence>MGSPKPKTKPKLAHPINVTDNSKSHGNSPILLDIFSRLADMQRQIVVMKKHHNKSNLEITSMKEDVETISSFLLPRMHPLDNNQSASFPMDSESLRLTTQLPYQRLPGNYVSGHYWPHVFAPELNYSQLLNNQRNPYIAYGFPYAFLNLSGNPERHNYENQFSSNVFNIPTSTQYAQRLPSSFFTQSTQNIPTSQSQILGDSEENQPCLSREVPPEQRFPSPELPPSPEQTPTSPNSPKKQIHRRISSTSYHSSRSKNRHLKKKSWHNKNTKKDRCTPEFDCFELDDQAEIDLNKDIFNKDEYLASQKLHEIDNETDDIKKRKVDNREVGSNNLTEVRLNKEKMSGVGDEKSDERVKKRKNKTDITMLNNDMKKSKLNLISDTQINKGIHNPSSDDHEPQTILEKTILKKSGRQVLNPRATIANGDFFAIFQNKEGEYTTLMNNNNDYVNGSDIILLKEKDIKSKTLANQEVANSSKRHTNRGSTENESTTIGMEKSTIPRKEENLKEESCQRFESHHKGTWETNPISQATIFEIEAAKDLQRKKRAKYIPKKERRLSVSSGISSLSDTDNDTDFEDEEIRVKSDSYNELAFQSNLDNNPELEFTAEEIQVSEGVFYNNSMAFNQFSLPQPLDSKNLTNKQREKMRLEREIQKLGLVKQAIKKNPGYGKRCLRSSDSKKS</sequence>
<comment type="caution">
    <text evidence="3">The sequence shown here is derived from an EMBL/GenBank/DDBJ whole genome shotgun (WGS) entry which is preliminary data.</text>
</comment>
<proteinExistence type="predicted"/>
<evidence type="ECO:0000256" key="2">
    <source>
        <dbReference type="SAM" id="MobiDB-lite"/>
    </source>
</evidence>
<feature type="compositionally biased region" description="Polar residues" evidence="2">
    <location>
        <begin position="187"/>
        <end position="199"/>
    </location>
</feature>
<feature type="region of interest" description="Disordered" evidence="2">
    <location>
        <begin position="469"/>
        <end position="519"/>
    </location>
</feature>
<evidence type="ECO:0000313" key="4">
    <source>
        <dbReference type="Proteomes" id="UP000717996"/>
    </source>
</evidence>